<reference evidence="1 2" key="2">
    <citation type="journal article" date="2017" name="Front. Plant Sci.">
        <title>Gene Classification and Mining of Molecular Markers Useful in Red Clover (Trifolium pratense) Breeding.</title>
        <authorList>
            <person name="Istvanek J."/>
            <person name="Dluhosova J."/>
            <person name="Dluhos P."/>
            <person name="Patkova L."/>
            <person name="Nedelnik J."/>
            <person name="Repkova J."/>
        </authorList>
    </citation>
    <scope>NUCLEOTIDE SEQUENCE [LARGE SCALE GENOMIC DNA]</scope>
    <source>
        <strain evidence="2">cv. Tatra</strain>
        <tissue evidence="1">Young leaves</tissue>
    </source>
</reference>
<reference evidence="1 2" key="1">
    <citation type="journal article" date="2014" name="Am. J. Bot.">
        <title>Genome assembly and annotation for red clover (Trifolium pratense; Fabaceae).</title>
        <authorList>
            <person name="Istvanek J."/>
            <person name="Jaros M."/>
            <person name="Krenek A."/>
            <person name="Repkova J."/>
        </authorList>
    </citation>
    <scope>NUCLEOTIDE SEQUENCE [LARGE SCALE GENOMIC DNA]</scope>
    <source>
        <strain evidence="2">cv. Tatra</strain>
        <tissue evidence="1">Young leaves</tissue>
    </source>
</reference>
<evidence type="ECO:0000313" key="2">
    <source>
        <dbReference type="Proteomes" id="UP000236291"/>
    </source>
</evidence>
<name>A0A2K3M5H2_TRIPR</name>
<evidence type="ECO:0000313" key="1">
    <source>
        <dbReference type="EMBL" id="PNX86019.1"/>
    </source>
</evidence>
<comment type="caution">
    <text evidence="1">The sequence shown here is derived from an EMBL/GenBank/DDBJ whole genome shotgun (WGS) entry which is preliminary data.</text>
</comment>
<sequence length="79" mass="9218">MAPNNPTPYAEVANGVPPNDRCPNVQLMNSYYFFHFKYPPYKLSSIDLARHAFHQNHQYMLRNILEVLIESLPHEINSC</sequence>
<dbReference type="Proteomes" id="UP000236291">
    <property type="component" value="Unassembled WGS sequence"/>
</dbReference>
<proteinExistence type="predicted"/>
<dbReference type="AlphaFoldDB" id="A0A2K3M5H2"/>
<dbReference type="EMBL" id="ASHM01050122">
    <property type="protein sequence ID" value="PNX86019.1"/>
    <property type="molecule type" value="Genomic_DNA"/>
</dbReference>
<accession>A0A2K3M5H2</accession>
<gene>
    <name evidence="1" type="ORF">L195_g042095</name>
</gene>
<organism evidence="1 2">
    <name type="scientific">Trifolium pratense</name>
    <name type="common">Red clover</name>
    <dbReference type="NCBI Taxonomy" id="57577"/>
    <lineage>
        <taxon>Eukaryota</taxon>
        <taxon>Viridiplantae</taxon>
        <taxon>Streptophyta</taxon>
        <taxon>Embryophyta</taxon>
        <taxon>Tracheophyta</taxon>
        <taxon>Spermatophyta</taxon>
        <taxon>Magnoliopsida</taxon>
        <taxon>eudicotyledons</taxon>
        <taxon>Gunneridae</taxon>
        <taxon>Pentapetalae</taxon>
        <taxon>rosids</taxon>
        <taxon>fabids</taxon>
        <taxon>Fabales</taxon>
        <taxon>Fabaceae</taxon>
        <taxon>Papilionoideae</taxon>
        <taxon>50 kb inversion clade</taxon>
        <taxon>NPAAA clade</taxon>
        <taxon>Hologalegina</taxon>
        <taxon>IRL clade</taxon>
        <taxon>Trifolieae</taxon>
        <taxon>Trifolium</taxon>
    </lineage>
</organism>
<protein>
    <submittedName>
        <fullName evidence="1">Uncharacterized protein</fullName>
    </submittedName>
</protein>